<dbReference type="InterPro" id="IPR011527">
    <property type="entry name" value="ABC1_TM_dom"/>
</dbReference>
<dbReference type="InterPro" id="IPR027417">
    <property type="entry name" value="P-loop_NTPase"/>
</dbReference>
<protein>
    <submittedName>
        <fullName evidence="10">Cytochrome bd biosynthesis ABC-type transporter, ATPase and permease component</fullName>
    </submittedName>
</protein>
<dbReference type="eggNOG" id="COG4987">
    <property type="taxonomic scope" value="Bacteria"/>
</dbReference>
<accession>A0A0R2G037</accession>
<dbReference type="PROSITE" id="PS50929">
    <property type="entry name" value="ABC_TM1F"/>
    <property type="match status" value="1"/>
</dbReference>
<dbReference type="GO" id="GO:0005886">
    <property type="term" value="C:plasma membrane"/>
    <property type="evidence" value="ECO:0007669"/>
    <property type="project" value="UniProtKB-SubCell"/>
</dbReference>
<keyword evidence="11" id="KW-1185">Reference proteome</keyword>
<keyword evidence="2 7" id="KW-0812">Transmembrane</keyword>
<comment type="caution">
    <text evidence="10">The sequence shown here is derived from an EMBL/GenBank/DDBJ whole genome shotgun (WGS) entry which is preliminary data.</text>
</comment>
<keyword evidence="4" id="KW-0067">ATP-binding</keyword>
<name>A0A0R2G037_9LACO</name>
<dbReference type="GO" id="GO:0015421">
    <property type="term" value="F:ABC-type oligopeptide transporter activity"/>
    <property type="evidence" value="ECO:0007669"/>
    <property type="project" value="TreeGrafter"/>
</dbReference>
<dbReference type="PROSITE" id="PS00211">
    <property type="entry name" value="ABC_TRANSPORTER_1"/>
    <property type="match status" value="1"/>
</dbReference>
<feature type="transmembrane region" description="Helical" evidence="7">
    <location>
        <begin position="216"/>
        <end position="238"/>
    </location>
</feature>
<evidence type="ECO:0000313" key="10">
    <source>
        <dbReference type="EMBL" id="KRN31797.1"/>
    </source>
</evidence>
<keyword evidence="5 7" id="KW-1133">Transmembrane helix</keyword>
<dbReference type="PANTHER" id="PTHR43394:SF1">
    <property type="entry name" value="ATP-BINDING CASSETTE SUB-FAMILY B MEMBER 10, MITOCHONDRIAL"/>
    <property type="match status" value="1"/>
</dbReference>
<evidence type="ECO:0000256" key="1">
    <source>
        <dbReference type="ARBA" id="ARBA00004651"/>
    </source>
</evidence>
<feature type="domain" description="ABC transporter" evidence="8">
    <location>
        <begin position="311"/>
        <end position="544"/>
    </location>
</feature>
<dbReference type="Pfam" id="PF00005">
    <property type="entry name" value="ABC_tran"/>
    <property type="match status" value="1"/>
</dbReference>
<dbReference type="PATRIC" id="fig|1123500.6.peg.1061"/>
<dbReference type="InterPro" id="IPR017871">
    <property type="entry name" value="ABC_transporter-like_CS"/>
</dbReference>
<dbReference type="FunCoup" id="A0A0R2G037">
    <property type="interactions" value="51"/>
</dbReference>
<keyword evidence="3" id="KW-0547">Nucleotide-binding</keyword>
<organism evidence="10 11">
    <name type="scientific">Weissella halotolerans DSM 20190</name>
    <dbReference type="NCBI Taxonomy" id="1123500"/>
    <lineage>
        <taxon>Bacteria</taxon>
        <taxon>Bacillati</taxon>
        <taxon>Bacillota</taxon>
        <taxon>Bacilli</taxon>
        <taxon>Lactobacillales</taxon>
        <taxon>Lactobacillaceae</taxon>
        <taxon>Weissella</taxon>
    </lineage>
</organism>
<dbReference type="STRING" id="1123500.GCA_000420365_00944"/>
<feature type="transmembrane region" description="Helical" evidence="7">
    <location>
        <begin position="135"/>
        <end position="155"/>
    </location>
</feature>
<keyword evidence="6 7" id="KW-0472">Membrane</keyword>
<dbReference type="GO" id="GO:0016887">
    <property type="term" value="F:ATP hydrolysis activity"/>
    <property type="evidence" value="ECO:0007669"/>
    <property type="project" value="InterPro"/>
</dbReference>
<dbReference type="Gene3D" id="3.40.50.300">
    <property type="entry name" value="P-loop containing nucleotide triphosphate hydrolases"/>
    <property type="match status" value="1"/>
</dbReference>
<dbReference type="PANTHER" id="PTHR43394">
    <property type="entry name" value="ATP-DEPENDENT PERMEASE MDL1, MITOCHONDRIAL"/>
    <property type="match status" value="1"/>
</dbReference>
<dbReference type="GO" id="GO:0034775">
    <property type="term" value="P:glutathione transmembrane transport"/>
    <property type="evidence" value="ECO:0007669"/>
    <property type="project" value="InterPro"/>
</dbReference>
<dbReference type="SUPFAM" id="SSF90123">
    <property type="entry name" value="ABC transporter transmembrane region"/>
    <property type="match status" value="1"/>
</dbReference>
<evidence type="ECO:0000256" key="6">
    <source>
        <dbReference type="ARBA" id="ARBA00023136"/>
    </source>
</evidence>
<evidence type="ECO:0000259" key="8">
    <source>
        <dbReference type="PROSITE" id="PS50893"/>
    </source>
</evidence>
<dbReference type="InterPro" id="IPR036640">
    <property type="entry name" value="ABC1_TM_sf"/>
</dbReference>
<evidence type="ECO:0000256" key="3">
    <source>
        <dbReference type="ARBA" id="ARBA00022741"/>
    </source>
</evidence>
<dbReference type="NCBIfam" id="TIGR02868">
    <property type="entry name" value="CydC"/>
    <property type="match status" value="1"/>
</dbReference>
<dbReference type="InParanoid" id="A0A0R2G037"/>
<gene>
    <name evidence="10" type="ORF">IV68_GL001057</name>
</gene>
<dbReference type="AlphaFoldDB" id="A0A0R2G037"/>
<evidence type="ECO:0000256" key="7">
    <source>
        <dbReference type="SAM" id="Phobius"/>
    </source>
</evidence>
<evidence type="ECO:0000313" key="11">
    <source>
        <dbReference type="Proteomes" id="UP000051296"/>
    </source>
</evidence>
<dbReference type="EMBL" id="JQAX01000003">
    <property type="protein sequence ID" value="KRN31797.1"/>
    <property type="molecule type" value="Genomic_DNA"/>
</dbReference>
<dbReference type="InterPro" id="IPR003593">
    <property type="entry name" value="AAA+_ATPase"/>
</dbReference>
<reference evidence="10 11" key="1">
    <citation type="journal article" date="2015" name="Genome Announc.">
        <title>Expanding the biotechnology potential of lactobacilli through comparative genomics of 213 strains and associated genera.</title>
        <authorList>
            <person name="Sun Z."/>
            <person name="Harris H.M."/>
            <person name="McCann A."/>
            <person name="Guo C."/>
            <person name="Argimon S."/>
            <person name="Zhang W."/>
            <person name="Yang X."/>
            <person name="Jeffery I.B."/>
            <person name="Cooney J.C."/>
            <person name="Kagawa T.F."/>
            <person name="Liu W."/>
            <person name="Song Y."/>
            <person name="Salvetti E."/>
            <person name="Wrobel A."/>
            <person name="Rasinkangas P."/>
            <person name="Parkhill J."/>
            <person name="Rea M.C."/>
            <person name="O'Sullivan O."/>
            <person name="Ritari J."/>
            <person name="Douillard F.P."/>
            <person name="Paul Ross R."/>
            <person name="Yang R."/>
            <person name="Briner A.E."/>
            <person name="Felis G.E."/>
            <person name="de Vos W.M."/>
            <person name="Barrangou R."/>
            <person name="Klaenhammer T.R."/>
            <person name="Caufield P.W."/>
            <person name="Cui Y."/>
            <person name="Zhang H."/>
            <person name="O'Toole P.W."/>
        </authorList>
    </citation>
    <scope>NUCLEOTIDE SEQUENCE [LARGE SCALE GENOMIC DNA]</scope>
    <source>
        <strain evidence="10 11">DSM 20190</strain>
    </source>
</reference>
<dbReference type="PROSITE" id="PS50893">
    <property type="entry name" value="ABC_TRANSPORTER_2"/>
    <property type="match status" value="1"/>
</dbReference>
<feature type="transmembrane region" description="Helical" evidence="7">
    <location>
        <begin position="108"/>
        <end position="129"/>
    </location>
</feature>
<evidence type="ECO:0000259" key="9">
    <source>
        <dbReference type="PROSITE" id="PS50929"/>
    </source>
</evidence>
<dbReference type="SUPFAM" id="SSF52540">
    <property type="entry name" value="P-loop containing nucleoside triphosphate hydrolases"/>
    <property type="match status" value="1"/>
</dbReference>
<sequence>MTFFCGGALMFTSGYLISRSAQRPENILMVYAPIVLTRAFGIGRPSFRYVERLVSHNWVLKIVSRFRQRLYLIVEQGTKSIYAKAQTGEVFNVLANDLFKIENFYLRLLFPTIIGWLIYIVVTLVIGIFNPLTALLILLVLGLDTIMLPLITVAVRGARDYQQKQLERKLYTDLTDAVMGLQDWILSGRTDQLLTDQETDFHNIGQLQGKNSHFEWWRACVAESVLGLVVIILVVFATHTFGQGYLSVNWIAAFGLVVFPLSDAFVSISTGFGEWPRYADSIKRLNQLEQTSQTDAQDEVAQIEHPQNGPINFNQVTFYYQADTPVLTDINLTVQVGEHLAILGQSGAGKTTLLKLLLGDEQPQKGMITIAGVPVTALSQHRASLISVLDQKPYLFATTVANNLRLGNLQASDDVLWEALAKVQLKELVQQLPDGLDTPMTEAGKRFSGGERQRFALARILIQDTPIVILDEPTVGLDPITELAVLKTIFTSLTDKTIIWVTHHLTGVDLADEVIFIDQQGISLAGTPTELLQTSSRFAHLLALDRGDF</sequence>
<dbReference type="Gene3D" id="1.20.1560.10">
    <property type="entry name" value="ABC transporter type 1, transmembrane domain"/>
    <property type="match status" value="1"/>
</dbReference>
<feature type="domain" description="ABC transmembrane type-1" evidence="9">
    <location>
        <begin position="1"/>
        <end position="277"/>
    </location>
</feature>
<dbReference type="SMART" id="SM00382">
    <property type="entry name" value="AAA"/>
    <property type="match status" value="1"/>
</dbReference>
<dbReference type="GO" id="GO:0045454">
    <property type="term" value="P:cell redox homeostasis"/>
    <property type="evidence" value="ECO:0007669"/>
    <property type="project" value="InterPro"/>
</dbReference>
<dbReference type="Proteomes" id="UP000051296">
    <property type="component" value="Unassembled WGS sequence"/>
</dbReference>
<proteinExistence type="predicted"/>
<feature type="transmembrane region" description="Helical" evidence="7">
    <location>
        <begin position="250"/>
        <end position="273"/>
    </location>
</feature>
<evidence type="ECO:0000256" key="4">
    <source>
        <dbReference type="ARBA" id="ARBA00022840"/>
    </source>
</evidence>
<comment type="subcellular location">
    <subcellularLocation>
        <location evidence="1">Cell membrane</location>
        <topology evidence="1">Multi-pass membrane protein</topology>
    </subcellularLocation>
</comment>
<evidence type="ECO:0000256" key="5">
    <source>
        <dbReference type="ARBA" id="ARBA00022989"/>
    </source>
</evidence>
<evidence type="ECO:0000256" key="2">
    <source>
        <dbReference type="ARBA" id="ARBA00022692"/>
    </source>
</evidence>
<dbReference type="InterPro" id="IPR014223">
    <property type="entry name" value="ABC_CydC/D"/>
</dbReference>
<dbReference type="InterPro" id="IPR003439">
    <property type="entry name" value="ABC_transporter-like_ATP-bd"/>
</dbReference>
<dbReference type="InterPro" id="IPR039421">
    <property type="entry name" value="Type_1_exporter"/>
</dbReference>
<dbReference type="GO" id="GO:0005524">
    <property type="term" value="F:ATP binding"/>
    <property type="evidence" value="ECO:0007669"/>
    <property type="project" value="UniProtKB-KW"/>
</dbReference>